<evidence type="ECO:0000313" key="3">
    <source>
        <dbReference type="WBParaSite" id="Hba_08035"/>
    </source>
</evidence>
<keyword evidence="1" id="KW-0812">Transmembrane</keyword>
<sequence length="51" mass="5881">MGSSTVRSYWFSSGCFPLHHTLLNTIVFVPFLGVSYKCYKKHRFYCGLVMA</sequence>
<evidence type="ECO:0000313" key="2">
    <source>
        <dbReference type="Proteomes" id="UP000095283"/>
    </source>
</evidence>
<organism evidence="2 3">
    <name type="scientific">Heterorhabditis bacteriophora</name>
    <name type="common">Entomopathogenic nematode worm</name>
    <dbReference type="NCBI Taxonomy" id="37862"/>
    <lineage>
        <taxon>Eukaryota</taxon>
        <taxon>Metazoa</taxon>
        <taxon>Ecdysozoa</taxon>
        <taxon>Nematoda</taxon>
        <taxon>Chromadorea</taxon>
        <taxon>Rhabditida</taxon>
        <taxon>Rhabditina</taxon>
        <taxon>Rhabditomorpha</taxon>
        <taxon>Strongyloidea</taxon>
        <taxon>Heterorhabditidae</taxon>
        <taxon>Heterorhabditis</taxon>
    </lineage>
</organism>
<dbReference type="WBParaSite" id="Hba_08035">
    <property type="protein sequence ID" value="Hba_08035"/>
    <property type="gene ID" value="Hba_08035"/>
</dbReference>
<evidence type="ECO:0000256" key="1">
    <source>
        <dbReference type="SAM" id="Phobius"/>
    </source>
</evidence>
<feature type="transmembrane region" description="Helical" evidence="1">
    <location>
        <begin position="20"/>
        <end position="39"/>
    </location>
</feature>
<keyword evidence="2" id="KW-1185">Reference proteome</keyword>
<keyword evidence="1" id="KW-1133">Transmembrane helix</keyword>
<reference evidence="3" key="1">
    <citation type="submission" date="2016-11" db="UniProtKB">
        <authorList>
            <consortium name="WormBaseParasite"/>
        </authorList>
    </citation>
    <scope>IDENTIFICATION</scope>
</reference>
<dbReference type="Proteomes" id="UP000095283">
    <property type="component" value="Unplaced"/>
</dbReference>
<proteinExistence type="predicted"/>
<keyword evidence="1" id="KW-0472">Membrane</keyword>
<dbReference type="AlphaFoldDB" id="A0A1I7WSA2"/>
<name>A0A1I7WSA2_HETBA</name>
<accession>A0A1I7WSA2</accession>
<protein>
    <submittedName>
        <fullName evidence="3">Uncharacterized protein</fullName>
    </submittedName>
</protein>